<feature type="transmembrane region" description="Helical" evidence="6">
    <location>
        <begin position="165"/>
        <end position="186"/>
    </location>
</feature>
<feature type="transmembrane region" description="Helical" evidence="6">
    <location>
        <begin position="136"/>
        <end position="159"/>
    </location>
</feature>
<keyword evidence="9" id="KW-1185">Reference proteome</keyword>
<accession>A0ABU1IS22</accession>
<sequence length="417" mass="45444">MKKIHYGWFILFFSFFALLTVQGARLSFGAFIVPWEEYFGTSRGAISFVGTLSFVVYGITQPLIGKAIDKWGVRKVLSYSALIAGTGVALTLTASTYLELWLWFGILASIGFGGASSVAASVAVTRWFNRKRGLALGMITAGFGAGQFFIVPLAIVLIQTWGWPVASLVLAGILIVFAFPLLLIFLKDKPADLGMEPYGGMSEKSSLNKGDGSVVTPVTYWKHRGFWCLLIPYFVCGFTTTGLMDTHLVPFAHNHGFSAATAGAAVSLLAIFNIIGTLASGHFADYWNNRWMLFTLYAVRAITVFLLVYTHQPQMLLVFSVLFGLVDFSTVAPTTLTATRLFQSVNVGLVLGWLSFAHQVGSALGAYIPGWLFDRTGSYEAAFVFSSILLIGAVILTYFLPDSAQRDRDKKPSALTT</sequence>
<dbReference type="PROSITE" id="PS50850">
    <property type="entry name" value="MFS"/>
    <property type="match status" value="1"/>
</dbReference>
<evidence type="ECO:0000256" key="5">
    <source>
        <dbReference type="ARBA" id="ARBA00023136"/>
    </source>
</evidence>
<feature type="transmembrane region" description="Helical" evidence="6">
    <location>
        <begin position="291"/>
        <end position="309"/>
    </location>
</feature>
<feature type="transmembrane region" description="Helical" evidence="6">
    <location>
        <begin position="256"/>
        <end position="279"/>
    </location>
</feature>
<dbReference type="PANTHER" id="PTHR11360">
    <property type="entry name" value="MONOCARBOXYLATE TRANSPORTER"/>
    <property type="match status" value="1"/>
</dbReference>
<dbReference type="PANTHER" id="PTHR11360:SF284">
    <property type="entry name" value="EG:103B4.3 PROTEIN-RELATED"/>
    <property type="match status" value="1"/>
</dbReference>
<dbReference type="SUPFAM" id="SSF103473">
    <property type="entry name" value="MFS general substrate transporter"/>
    <property type="match status" value="1"/>
</dbReference>
<feature type="transmembrane region" description="Helical" evidence="6">
    <location>
        <begin position="315"/>
        <end position="336"/>
    </location>
</feature>
<comment type="subcellular location">
    <subcellularLocation>
        <location evidence="1">Cell membrane</location>
        <topology evidence="1">Multi-pass membrane protein</topology>
    </subcellularLocation>
</comment>
<dbReference type="EMBL" id="JAVDQG010000009">
    <property type="protein sequence ID" value="MDR6227347.1"/>
    <property type="molecule type" value="Genomic_DNA"/>
</dbReference>
<feature type="transmembrane region" description="Helical" evidence="6">
    <location>
        <begin position="45"/>
        <end position="64"/>
    </location>
</feature>
<protein>
    <submittedName>
        <fullName evidence="8">MFS family permease</fullName>
    </submittedName>
</protein>
<dbReference type="RefSeq" id="WP_309868347.1">
    <property type="nucleotide sequence ID" value="NZ_JAVDQG010000009.1"/>
</dbReference>
<organism evidence="8 9">
    <name type="scientific">Desmospora profundinema</name>
    <dbReference type="NCBI Taxonomy" id="1571184"/>
    <lineage>
        <taxon>Bacteria</taxon>
        <taxon>Bacillati</taxon>
        <taxon>Bacillota</taxon>
        <taxon>Bacilli</taxon>
        <taxon>Bacillales</taxon>
        <taxon>Thermoactinomycetaceae</taxon>
        <taxon>Desmospora</taxon>
    </lineage>
</organism>
<keyword evidence="4 6" id="KW-1133">Transmembrane helix</keyword>
<evidence type="ECO:0000256" key="3">
    <source>
        <dbReference type="ARBA" id="ARBA00022692"/>
    </source>
</evidence>
<evidence type="ECO:0000259" key="7">
    <source>
        <dbReference type="PROSITE" id="PS50850"/>
    </source>
</evidence>
<evidence type="ECO:0000256" key="2">
    <source>
        <dbReference type="ARBA" id="ARBA00022448"/>
    </source>
</evidence>
<dbReference type="CDD" id="cd17355">
    <property type="entry name" value="MFS_YcxA_like"/>
    <property type="match status" value="1"/>
</dbReference>
<keyword evidence="5 6" id="KW-0472">Membrane</keyword>
<dbReference type="Pfam" id="PF07690">
    <property type="entry name" value="MFS_1"/>
    <property type="match status" value="1"/>
</dbReference>
<dbReference type="Proteomes" id="UP001185012">
    <property type="component" value="Unassembled WGS sequence"/>
</dbReference>
<reference evidence="8 9" key="1">
    <citation type="submission" date="2023-07" db="EMBL/GenBank/DDBJ databases">
        <title>Genomic Encyclopedia of Type Strains, Phase IV (KMG-IV): sequencing the most valuable type-strain genomes for metagenomic binning, comparative biology and taxonomic classification.</title>
        <authorList>
            <person name="Goeker M."/>
        </authorList>
    </citation>
    <scope>NUCLEOTIDE SEQUENCE [LARGE SCALE GENOMIC DNA]</scope>
    <source>
        <strain evidence="8 9">DSM 45903</strain>
    </source>
</reference>
<evidence type="ECO:0000256" key="6">
    <source>
        <dbReference type="SAM" id="Phobius"/>
    </source>
</evidence>
<feature type="transmembrane region" description="Helical" evidence="6">
    <location>
        <begin position="381"/>
        <end position="401"/>
    </location>
</feature>
<dbReference type="InterPro" id="IPR036259">
    <property type="entry name" value="MFS_trans_sf"/>
</dbReference>
<feature type="transmembrane region" description="Helical" evidence="6">
    <location>
        <begin position="226"/>
        <end position="244"/>
    </location>
</feature>
<feature type="transmembrane region" description="Helical" evidence="6">
    <location>
        <begin position="348"/>
        <end position="369"/>
    </location>
</feature>
<feature type="transmembrane region" description="Helical" evidence="6">
    <location>
        <begin position="100"/>
        <end position="124"/>
    </location>
</feature>
<dbReference type="InterPro" id="IPR011701">
    <property type="entry name" value="MFS"/>
</dbReference>
<evidence type="ECO:0000313" key="8">
    <source>
        <dbReference type="EMBL" id="MDR6227347.1"/>
    </source>
</evidence>
<dbReference type="Gene3D" id="1.20.1250.20">
    <property type="entry name" value="MFS general substrate transporter like domains"/>
    <property type="match status" value="2"/>
</dbReference>
<evidence type="ECO:0000313" key="9">
    <source>
        <dbReference type="Proteomes" id="UP001185012"/>
    </source>
</evidence>
<keyword evidence="3 6" id="KW-0812">Transmembrane</keyword>
<gene>
    <name evidence="8" type="ORF">JOE21_003362</name>
</gene>
<feature type="transmembrane region" description="Helical" evidence="6">
    <location>
        <begin position="76"/>
        <end position="94"/>
    </location>
</feature>
<keyword evidence="2" id="KW-0813">Transport</keyword>
<evidence type="ECO:0000256" key="4">
    <source>
        <dbReference type="ARBA" id="ARBA00022989"/>
    </source>
</evidence>
<dbReference type="InterPro" id="IPR050327">
    <property type="entry name" value="Proton-linked_MCT"/>
</dbReference>
<proteinExistence type="predicted"/>
<dbReference type="InterPro" id="IPR020846">
    <property type="entry name" value="MFS_dom"/>
</dbReference>
<name>A0ABU1IS22_9BACL</name>
<comment type="caution">
    <text evidence="8">The sequence shown here is derived from an EMBL/GenBank/DDBJ whole genome shotgun (WGS) entry which is preliminary data.</text>
</comment>
<feature type="domain" description="Major facilitator superfamily (MFS) profile" evidence="7">
    <location>
        <begin position="1"/>
        <end position="404"/>
    </location>
</feature>
<evidence type="ECO:0000256" key="1">
    <source>
        <dbReference type="ARBA" id="ARBA00004651"/>
    </source>
</evidence>